<evidence type="ECO:0000256" key="12">
    <source>
        <dbReference type="RuleBase" id="RU003651"/>
    </source>
</evidence>
<evidence type="ECO:0000256" key="10">
    <source>
        <dbReference type="ARBA" id="ARBA00023136"/>
    </source>
</evidence>
<name>V5FN57_BYSSN</name>
<dbReference type="SMART" id="SM01024">
    <property type="entry name" value="BCS1_N"/>
    <property type="match status" value="1"/>
</dbReference>
<feature type="domain" description="BCS1 N-terminal" evidence="15">
    <location>
        <begin position="41"/>
        <end position="244"/>
    </location>
</feature>
<organism evidence="16 17">
    <name type="scientific">Byssochlamys spectabilis (strain No. 5 / NBRC 109023)</name>
    <name type="common">Paecilomyces variotii</name>
    <dbReference type="NCBI Taxonomy" id="1356009"/>
    <lineage>
        <taxon>Eukaryota</taxon>
        <taxon>Fungi</taxon>
        <taxon>Dikarya</taxon>
        <taxon>Ascomycota</taxon>
        <taxon>Pezizomycotina</taxon>
        <taxon>Eurotiomycetes</taxon>
        <taxon>Eurotiomycetidae</taxon>
        <taxon>Eurotiales</taxon>
        <taxon>Thermoascaceae</taxon>
        <taxon>Paecilomyces</taxon>
    </lineage>
</organism>
<proteinExistence type="inferred from homology"/>
<keyword evidence="5" id="KW-0999">Mitochondrion inner membrane</keyword>
<dbReference type="Proteomes" id="UP000018001">
    <property type="component" value="Unassembled WGS sequence"/>
</dbReference>
<reference evidence="17" key="1">
    <citation type="journal article" date="2014" name="Genome Announc.">
        <title>Draft genome sequence of the formaldehyde-resistant fungus Byssochlamys spectabilis No. 5 (anamorph Paecilomyces variotii No. 5) (NBRC109023).</title>
        <authorList>
            <person name="Oka T."/>
            <person name="Ekino K."/>
            <person name="Fukuda K."/>
            <person name="Nomura Y."/>
        </authorList>
    </citation>
    <scope>NUCLEOTIDE SEQUENCE [LARGE SCALE GENOMIC DNA]</scope>
    <source>
        <strain evidence="17">No. 5 / NBRC 109023</strain>
    </source>
</reference>
<keyword evidence="4 12" id="KW-0547">Nucleotide-binding</keyword>
<protein>
    <submittedName>
        <fullName evidence="16">Bcs1 AAA-type ATPase, putative</fullName>
    </submittedName>
</protein>
<evidence type="ECO:0000256" key="9">
    <source>
        <dbReference type="ARBA" id="ARBA00023128"/>
    </source>
</evidence>
<comment type="catalytic activity">
    <reaction evidence="11">
        <text>ATP + H2O = ADP + phosphate + H(+)</text>
        <dbReference type="Rhea" id="RHEA:13065"/>
        <dbReference type="ChEBI" id="CHEBI:15377"/>
        <dbReference type="ChEBI" id="CHEBI:15378"/>
        <dbReference type="ChEBI" id="CHEBI:30616"/>
        <dbReference type="ChEBI" id="CHEBI:43474"/>
        <dbReference type="ChEBI" id="CHEBI:456216"/>
    </reaction>
    <physiologicalReaction direction="left-to-right" evidence="11">
        <dbReference type="Rhea" id="RHEA:13066"/>
    </physiologicalReaction>
</comment>
<dbReference type="InterPro" id="IPR003593">
    <property type="entry name" value="AAA+_ATPase"/>
</dbReference>
<comment type="caution">
    <text evidence="16">The sequence shown here is derived from an EMBL/GenBank/DDBJ whole genome shotgun (WGS) entry which is preliminary data.</text>
</comment>
<keyword evidence="6" id="KW-0378">Hydrolase</keyword>
<dbReference type="Pfam" id="PF25426">
    <property type="entry name" value="AAA_lid_BCS1"/>
    <property type="match status" value="1"/>
</dbReference>
<dbReference type="InterPro" id="IPR027417">
    <property type="entry name" value="P-loop_NTPase"/>
</dbReference>
<sequence length="557" mass="63457">MSFPGLPRDATRMLKTTYTPLLEFVHDVVGFDPMILVNIGIILVGLSTFLHYVGNFLYRSAQKVCLSTVRVNEEDPLYNRVMRWMTDHQFQDRQFRSVKAISTPKSTWEDEEEAVRTIVEQKFEKNSDTLISYRAIAGRTPIRLQPFQGTRLFRHRGRWFLFSHEVNTKTPIVQMPNYQERGNIKLQCFGHSTAPLQSLLETAQMYDLEKSMTTTIVYRAISNVRDVVRWQKFTARPSRDISTVIFDKEKKQALLSDINEYLHPHTRRWYANHGIPYRRGYLFSGAPGTGKTSLTSALAGVFGLDIYVLSLLDPNMNESQLMRLMSEVPSRCIVLLEDVDAAGLTRPDFTNHNGNRTGNIRSRNSRHEKSKSVYDDVLDAAAGLPTSTQQNQAAAAGVAVSLSGLLNAIDGVSSQEGRILIMTTNSPESLDRALVRPGRVDMHISFELPGREELRELFLSIYNDWCFDASKMNDQVVHGEDKTVVSQDWETQPKDLENMATQFAEALPEKRLSLAAAQGFLLQYKRRPRKACEKAAHWADETLKKSEGKYEERSQDY</sequence>
<evidence type="ECO:0000256" key="2">
    <source>
        <dbReference type="ARBA" id="ARBA00007448"/>
    </source>
</evidence>
<keyword evidence="17" id="KW-1185">Reference proteome</keyword>
<dbReference type="InterPro" id="IPR003959">
    <property type="entry name" value="ATPase_AAA_core"/>
</dbReference>
<dbReference type="InterPro" id="IPR050747">
    <property type="entry name" value="Mitochondrial_chaperone_BCS1"/>
</dbReference>
<dbReference type="Gene3D" id="3.40.50.300">
    <property type="entry name" value="P-loop containing nucleotide triphosphate hydrolases"/>
    <property type="match status" value="1"/>
</dbReference>
<feature type="compositionally biased region" description="Polar residues" evidence="13">
    <location>
        <begin position="348"/>
        <end position="362"/>
    </location>
</feature>
<accession>V5FN57</accession>
<keyword evidence="10" id="KW-0472">Membrane</keyword>
<dbReference type="PROSITE" id="PS00674">
    <property type="entry name" value="AAA"/>
    <property type="match status" value="1"/>
</dbReference>
<comment type="subcellular location">
    <subcellularLocation>
        <location evidence="1">Mitochondrion inner membrane</location>
        <topology evidence="1">Single-pass membrane protein</topology>
    </subcellularLocation>
</comment>
<dbReference type="InterPro" id="IPR014851">
    <property type="entry name" value="BCS1_N"/>
</dbReference>
<evidence type="ECO:0000256" key="8">
    <source>
        <dbReference type="ARBA" id="ARBA00022989"/>
    </source>
</evidence>
<feature type="domain" description="AAA+ ATPase" evidence="14">
    <location>
        <begin position="277"/>
        <end position="450"/>
    </location>
</feature>
<feature type="region of interest" description="Disordered" evidence="13">
    <location>
        <begin position="347"/>
        <end position="367"/>
    </location>
</feature>
<evidence type="ECO:0000313" key="16">
    <source>
        <dbReference type="EMBL" id="GAD99414.1"/>
    </source>
</evidence>
<dbReference type="EMBL" id="BAUL01000296">
    <property type="protein sequence ID" value="GAD99414.1"/>
    <property type="molecule type" value="Genomic_DNA"/>
</dbReference>
<dbReference type="HOGENOM" id="CLU_010189_4_2_1"/>
<evidence type="ECO:0000256" key="3">
    <source>
        <dbReference type="ARBA" id="ARBA00022692"/>
    </source>
</evidence>
<dbReference type="InParanoid" id="V5FN57"/>
<dbReference type="Pfam" id="PF00004">
    <property type="entry name" value="AAA"/>
    <property type="match status" value="2"/>
</dbReference>
<dbReference type="GO" id="GO:0005743">
    <property type="term" value="C:mitochondrial inner membrane"/>
    <property type="evidence" value="ECO:0007669"/>
    <property type="project" value="UniProtKB-SubCell"/>
</dbReference>
<evidence type="ECO:0000256" key="13">
    <source>
        <dbReference type="SAM" id="MobiDB-lite"/>
    </source>
</evidence>
<dbReference type="InterPro" id="IPR003960">
    <property type="entry name" value="ATPase_AAA_CS"/>
</dbReference>
<evidence type="ECO:0000259" key="15">
    <source>
        <dbReference type="SMART" id="SM01024"/>
    </source>
</evidence>
<dbReference type="GO" id="GO:0005524">
    <property type="term" value="F:ATP binding"/>
    <property type="evidence" value="ECO:0007669"/>
    <property type="project" value="UniProtKB-KW"/>
</dbReference>
<evidence type="ECO:0000256" key="4">
    <source>
        <dbReference type="ARBA" id="ARBA00022741"/>
    </source>
</evidence>
<dbReference type="OrthoDB" id="10251412at2759"/>
<comment type="similarity">
    <text evidence="2">Belongs to the AAA ATPase family. BCS1 subfamily.</text>
</comment>
<evidence type="ECO:0000256" key="7">
    <source>
        <dbReference type="ARBA" id="ARBA00022840"/>
    </source>
</evidence>
<dbReference type="Pfam" id="PF08740">
    <property type="entry name" value="BCS1_N"/>
    <property type="match status" value="1"/>
</dbReference>
<evidence type="ECO:0000313" key="17">
    <source>
        <dbReference type="Proteomes" id="UP000018001"/>
    </source>
</evidence>
<keyword evidence="7 12" id="KW-0067">ATP-binding</keyword>
<keyword evidence="8" id="KW-1133">Transmembrane helix</keyword>
<dbReference type="SMART" id="SM00382">
    <property type="entry name" value="AAA"/>
    <property type="match status" value="1"/>
</dbReference>
<dbReference type="GO" id="GO:0016887">
    <property type="term" value="F:ATP hydrolysis activity"/>
    <property type="evidence" value="ECO:0007669"/>
    <property type="project" value="InterPro"/>
</dbReference>
<dbReference type="eggNOG" id="KOG0743">
    <property type="taxonomic scope" value="Eukaryota"/>
</dbReference>
<evidence type="ECO:0000256" key="1">
    <source>
        <dbReference type="ARBA" id="ARBA00004434"/>
    </source>
</evidence>
<dbReference type="SUPFAM" id="SSF52540">
    <property type="entry name" value="P-loop containing nucleoside triphosphate hydrolases"/>
    <property type="match status" value="1"/>
</dbReference>
<dbReference type="InterPro" id="IPR057495">
    <property type="entry name" value="AAA_lid_BCS1"/>
</dbReference>
<dbReference type="PANTHER" id="PTHR23070">
    <property type="entry name" value="BCS1 AAA-TYPE ATPASE"/>
    <property type="match status" value="1"/>
</dbReference>
<gene>
    <name evidence="16" type="ORF">PVAR5_8129</name>
</gene>
<evidence type="ECO:0000259" key="14">
    <source>
        <dbReference type="SMART" id="SM00382"/>
    </source>
</evidence>
<evidence type="ECO:0000256" key="6">
    <source>
        <dbReference type="ARBA" id="ARBA00022801"/>
    </source>
</evidence>
<keyword evidence="3" id="KW-0812">Transmembrane</keyword>
<evidence type="ECO:0000256" key="11">
    <source>
        <dbReference type="ARBA" id="ARBA00048778"/>
    </source>
</evidence>
<dbReference type="AlphaFoldDB" id="V5FN57"/>
<keyword evidence="9" id="KW-0496">Mitochondrion</keyword>
<evidence type="ECO:0000256" key="5">
    <source>
        <dbReference type="ARBA" id="ARBA00022792"/>
    </source>
</evidence>